<dbReference type="EMBL" id="UINC01022920">
    <property type="protein sequence ID" value="SVA93541.1"/>
    <property type="molecule type" value="Genomic_DNA"/>
</dbReference>
<feature type="non-terminal residue" evidence="2">
    <location>
        <position position="1"/>
    </location>
</feature>
<dbReference type="GO" id="GO:0016491">
    <property type="term" value="F:oxidoreductase activity"/>
    <property type="evidence" value="ECO:0007669"/>
    <property type="project" value="InterPro"/>
</dbReference>
<evidence type="ECO:0000259" key="1">
    <source>
        <dbReference type="Pfam" id="PF20256"/>
    </source>
</evidence>
<dbReference type="Gene3D" id="3.30.365.10">
    <property type="entry name" value="Aldehyde oxidase/xanthine dehydrogenase, molybdopterin binding domain"/>
    <property type="match status" value="1"/>
</dbReference>
<dbReference type="InterPro" id="IPR046867">
    <property type="entry name" value="AldOxase/xan_DH_MoCoBD2"/>
</dbReference>
<dbReference type="InterPro" id="IPR052516">
    <property type="entry name" value="N-heterocyclic_Hydroxylase"/>
</dbReference>
<dbReference type="Pfam" id="PF20256">
    <property type="entry name" value="MoCoBD_2"/>
    <property type="match status" value="1"/>
</dbReference>
<organism evidence="2">
    <name type="scientific">marine metagenome</name>
    <dbReference type="NCBI Taxonomy" id="408172"/>
    <lineage>
        <taxon>unclassified sequences</taxon>
        <taxon>metagenomes</taxon>
        <taxon>ecological metagenomes</taxon>
    </lineage>
</organism>
<dbReference type="PANTHER" id="PTHR47495:SF2">
    <property type="entry name" value="ALDEHYDE DEHYDROGENASE"/>
    <property type="match status" value="1"/>
</dbReference>
<feature type="domain" description="Aldehyde oxidase/xanthine dehydrogenase second molybdopterin binding" evidence="1">
    <location>
        <begin position="4"/>
        <end position="48"/>
    </location>
</feature>
<dbReference type="PANTHER" id="PTHR47495">
    <property type="entry name" value="ALDEHYDE DEHYDROGENASE"/>
    <property type="match status" value="1"/>
</dbReference>
<accession>A0A381ZX24</accession>
<name>A0A381ZX24_9ZZZZ</name>
<dbReference type="AlphaFoldDB" id="A0A381ZX24"/>
<evidence type="ECO:0000313" key="2">
    <source>
        <dbReference type="EMBL" id="SVA93541.1"/>
    </source>
</evidence>
<reference evidence="2" key="1">
    <citation type="submission" date="2018-05" db="EMBL/GenBank/DDBJ databases">
        <authorList>
            <person name="Lanie J.A."/>
            <person name="Ng W.-L."/>
            <person name="Kazmierczak K.M."/>
            <person name="Andrzejewski T.M."/>
            <person name="Davidsen T.M."/>
            <person name="Wayne K.J."/>
            <person name="Tettelin H."/>
            <person name="Glass J.I."/>
            <person name="Rusch D."/>
            <person name="Podicherti R."/>
            <person name="Tsui H.-C.T."/>
            <person name="Winkler M.E."/>
        </authorList>
    </citation>
    <scope>NUCLEOTIDE SEQUENCE</scope>
</reference>
<dbReference type="InterPro" id="IPR037165">
    <property type="entry name" value="AldOxase/xan_DH_Mopterin-bd_sf"/>
</dbReference>
<gene>
    <name evidence="2" type="ORF">METZ01_LOCUS146395</name>
</gene>
<proteinExistence type="predicted"/>
<feature type="non-terminal residue" evidence="2">
    <location>
        <position position="50"/>
    </location>
</feature>
<protein>
    <recommendedName>
        <fullName evidence="1">Aldehyde oxidase/xanthine dehydrogenase second molybdopterin binding domain-containing protein</fullName>
    </recommendedName>
</protein>
<sequence>VTDAFIRLAPNNSVTILMNHSEFGNGAYTSLSMMVAEELDLDWDLINLEA</sequence>
<dbReference type="SUPFAM" id="SSF56003">
    <property type="entry name" value="Molybdenum cofactor-binding domain"/>
    <property type="match status" value="1"/>
</dbReference>